<dbReference type="OrthoDB" id="7056428at2"/>
<keyword evidence="3" id="KW-1003">Cell membrane</keyword>
<evidence type="ECO:0000313" key="9">
    <source>
        <dbReference type="EMBL" id="CCJ56169.1"/>
    </source>
</evidence>
<protein>
    <submittedName>
        <fullName evidence="9">Putative ABC transport protein, inner mebrane component</fullName>
    </submittedName>
</protein>
<name>A0A0C6PCW8_BORBO</name>
<dbReference type="GO" id="GO:0055085">
    <property type="term" value="P:transmembrane transport"/>
    <property type="evidence" value="ECO:0007669"/>
    <property type="project" value="InterPro"/>
</dbReference>
<evidence type="ECO:0000256" key="6">
    <source>
        <dbReference type="ARBA" id="ARBA00023136"/>
    </source>
</evidence>
<feature type="transmembrane region" description="Helical" evidence="7">
    <location>
        <begin position="7"/>
        <end position="35"/>
    </location>
</feature>
<dbReference type="RefSeq" id="WP_003814526.1">
    <property type="nucleotide sequence ID" value="NC_019382.1"/>
</dbReference>
<evidence type="ECO:0000256" key="7">
    <source>
        <dbReference type="RuleBase" id="RU363032"/>
    </source>
</evidence>
<organism evidence="9 10">
    <name type="scientific">Bordetella bronchiseptica 253</name>
    <dbReference type="NCBI Taxonomy" id="568707"/>
    <lineage>
        <taxon>Bacteria</taxon>
        <taxon>Pseudomonadati</taxon>
        <taxon>Pseudomonadota</taxon>
        <taxon>Betaproteobacteria</taxon>
        <taxon>Burkholderiales</taxon>
        <taxon>Alcaligenaceae</taxon>
        <taxon>Bordetella</taxon>
    </lineage>
</organism>
<accession>A0A0C6PCW8</accession>
<dbReference type="PANTHER" id="PTHR30193">
    <property type="entry name" value="ABC TRANSPORTER PERMEASE PROTEIN"/>
    <property type="match status" value="1"/>
</dbReference>
<dbReference type="Pfam" id="PF00528">
    <property type="entry name" value="BPD_transp_1"/>
    <property type="match status" value="1"/>
</dbReference>
<dbReference type="GeneID" id="56477350"/>
<sequence>MKENRLGMLLLSPALLVLTALVIVPLLATIAFSFFDLRLGESSAKFIGLQNYGDLLASEQFWRSLRITFLWIVLSVIPQLALGTIIAVLLDRVTRFRAFLRGAIFLPWVIPVAVVAYMWQWLLTPETGLVSGIAGGAGLEGLARFPFLSSPDTAFATALIVSAWRGIPFVVIMVFAALQGISDEDYHAARVSGGNSIQCFVYVTLPYLKGLLLILAVIRTMQIANNYSLMALLTNGGPADSTRILPLMIYELAFREFALGKASALGVIALALTCLCIAFMMRRRHADN</sequence>
<feature type="transmembrane region" description="Helical" evidence="7">
    <location>
        <begin position="199"/>
        <end position="218"/>
    </location>
</feature>
<dbReference type="InterPro" id="IPR035906">
    <property type="entry name" value="MetI-like_sf"/>
</dbReference>
<dbReference type="Proteomes" id="UP000007564">
    <property type="component" value="Chromosome"/>
</dbReference>
<feature type="transmembrane region" description="Helical" evidence="7">
    <location>
        <begin position="154"/>
        <end position="178"/>
    </location>
</feature>
<reference evidence="9 10" key="1">
    <citation type="journal article" date="2012" name="BMC Genomics">
        <title>Comparative genomics of the classical Bordetella subspecies: the evolution and exchange of virulence-associated diversity amongst closely related pathogens.</title>
        <authorList>
            <person name="Park J."/>
            <person name="Zhang Y."/>
            <person name="Buboltz A.M."/>
            <person name="Zhang X."/>
            <person name="Schuster S.C."/>
            <person name="Ahuja U."/>
            <person name="Liu M."/>
            <person name="Miller J.F."/>
            <person name="Sebaihia M."/>
            <person name="Bentley S.D."/>
            <person name="Parkhill J."/>
            <person name="Harvill E.T."/>
        </authorList>
    </citation>
    <scope>NUCLEOTIDE SEQUENCE [LARGE SCALE GENOMIC DNA]</scope>
    <source>
        <strain evidence="9 10">253</strain>
    </source>
</reference>
<dbReference type="Gene3D" id="1.10.3720.10">
    <property type="entry name" value="MetI-like"/>
    <property type="match status" value="1"/>
</dbReference>
<dbReference type="InterPro" id="IPR051393">
    <property type="entry name" value="ABC_transporter_permease"/>
</dbReference>
<proteinExistence type="inferred from homology"/>
<keyword evidence="6 7" id="KW-0472">Membrane</keyword>
<feature type="domain" description="ABC transmembrane type-1" evidence="8">
    <location>
        <begin position="65"/>
        <end position="280"/>
    </location>
</feature>
<keyword evidence="5 7" id="KW-1133">Transmembrane helix</keyword>
<evidence type="ECO:0000313" key="10">
    <source>
        <dbReference type="Proteomes" id="UP000007564"/>
    </source>
</evidence>
<comment type="similarity">
    <text evidence="7">Belongs to the binding-protein-dependent transport system permease family.</text>
</comment>
<dbReference type="PANTHER" id="PTHR30193:SF37">
    <property type="entry name" value="INNER MEMBRANE ABC TRANSPORTER PERMEASE PROTEIN YCJO"/>
    <property type="match status" value="1"/>
</dbReference>
<dbReference type="KEGG" id="bbh:BN112_4255"/>
<evidence type="ECO:0000256" key="4">
    <source>
        <dbReference type="ARBA" id="ARBA00022692"/>
    </source>
</evidence>
<dbReference type="PROSITE" id="PS50928">
    <property type="entry name" value="ABC_TM1"/>
    <property type="match status" value="1"/>
</dbReference>
<keyword evidence="2 7" id="KW-0813">Transport</keyword>
<evidence type="ECO:0000259" key="8">
    <source>
        <dbReference type="PROSITE" id="PS50928"/>
    </source>
</evidence>
<evidence type="ECO:0000256" key="3">
    <source>
        <dbReference type="ARBA" id="ARBA00022475"/>
    </source>
</evidence>
<dbReference type="GO" id="GO:0005886">
    <property type="term" value="C:plasma membrane"/>
    <property type="evidence" value="ECO:0007669"/>
    <property type="project" value="UniProtKB-SubCell"/>
</dbReference>
<dbReference type="SUPFAM" id="SSF161098">
    <property type="entry name" value="MetI-like"/>
    <property type="match status" value="1"/>
</dbReference>
<comment type="subcellular location">
    <subcellularLocation>
        <location evidence="1 7">Cell membrane</location>
        <topology evidence="1 7">Multi-pass membrane protein</topology>
    </subcellularLocation>
</comment>
<feature type="transmembrane region" description="Helical" evidence="7">
    <location>
        <begin position="262"/>
        <end position="281"/>
    </location>
</feature>
<evidence type="ECO:0000256" key="1">
    <source>
        <dbReference type="ARBA" id="ARBA00004651"/>
    </source>
</evidence>
<dbReference type="InterPro" id="IPR000515">
    <property type="entry name" value="MetI-like"/>
</dbReference>
<feature type="transmembrane region" description="Helical" evidence="7">
    <location>
        <begin position="69"/>
        <end position="90"/>
    </location>
</feature>
<dbReference type="EMBL" id="HE965806">
    <property type="protein sequence ID" value="CCJ56169.1"/>
    <property type="molecule type" value="Genomic_DNA"/>
</dbReference>
<feature type="transmembrane region" description="Helical" evidence="7">
    <location>
        <begin position="102"/>
        <end position="122"/>
    </location>
</feature>
<dbReference type="AlphaFoldDB" id="A0A0C6PCW8"/>
<evidence type="ECO:0000256" key="2">
    <source>
        <dbReference type="ARBA" id="ARBA00022448"/>
    </source>
</evidence>
<evidence type="ECO:0000256" key="5">
    <source>
        <dbReference type="ARBA" id="ARBA00022989"/>
    </source>
</evidence>
<dbReference type="HOGENOM" id="CLU_016047_0_3_4"/>
<gene>
    <name evidence="9" type="ORF">BN112_4255</name>
</gene>
<keyword evidence="4 7" id="KW-0812">Transmembrane</keyword>
<dbReference type="CDD" id="cd06261">
    <property type="entry name" value="TM_PBP2"/>
    <property type="match status" value="1"/>
</dbReference>